<evidence type="ECO:0000313" key="3">
    <source>
        <dbReference type="Proteomes" id="UP000263993"/>
    </source>
</evidence>
<comment type="caution">
    <text evidence="2">The sequence shown here is derived from an EMBL/GenBank/DDBJ whole genome shotgun (WGS) entry which is preliminary data.</text>
</comment>
<dbReference type="Proteomes" id="UP000263993">
    <property type="component" value="Unassembled WGS sequence"/>
</dbReference>
<keyword evidence="1" id="KW-0472">Membrane</keyword>
<proteinExistence type="predicted"/>
<reference evidence="3" key="1">
    <citation type="submission" date="2018-08" db="EMBL/GenBank/DDBJ databases">
        <authorList>
            <person name="Kim S.-J."/>
            <person name="Jung G.-Y."/>
        </authorList>
    </citation>
    <scope>NUCLEOTIDE SEQUENCE [LARGE SCALE GENOMIC DNA]</scope>
    <source>
        <strain evidence="3">GY_H</strain>
    </source>
</reference>
<evidence type="ECO:0000256" key="1">
    <source>
        <dbReference type="SAM" id="Phobius"/>
    </source>
</evidence>
<sequence length="66" mass="7620">MRGAALTVLSLRCQEQMIFLFFAILLEHIRRIVIRARGGMNRSRLENILEKAGMSFEKSCCIVFKC</sequence>
<feature type="transmembrane region" description="Helical" evidence="1">
    <location>
        <begin position="16"/>
        <end position="34"/>
    </location>
</feature>
<accession>A0A371BBR0</accession>
<keyword evidence="3" id="KW-1185">Reference proteome</keyword>
<keyword evidence="1" id="KW-1133">Transmembrane helix</keyword>
<evidence type="ECO:0000313" key="2">
    <source>
        <dbReference type="EMBL" id="RDV04990.1"/>
    </source>
</evidence>
<protein>
    <submittedName>
        <fullName evidence="2">Uncharacterized protein</fullName>
    </submittedName>
</protein>
<gene>
    <name evidence="2" type="ORF">DXH78_10705</name>
</gene>
<dbReference type="EMBL" id="QRGO01000001">
    <property type="protein sequence ID" value="RDV04990.1"/>
    <property type="molecule type" value="Genomic_DNA"/>
</dbReference>
<dbReference type="AlphaFoldDB" id="A0A371BBR0"/>
<organism evidence="2 3">
    <name type="scientific">Undibacter mobilis</name>
    <dbReference type="NCBI Taxonomy" id="2292256"/>
    <lineage>
        <taxon>Bacteria</taxon>
        <taxon>Pseudomonadati</taxon>
        <taxon>Pseudomonadota</taxon>
        <taxon>Alphaproteobacteria</taxon>
        <taxon>Hyphomicrobiales</taxon>
        <taxon>Nitrobacteraceae</taxon>
        <taxon>Undibacter</taxon>
    </lineage>
</organism>
<keyword evidence="1" id="KW-0812">Transmembrane</keyword>
<name>A0A371BBR0_9BRAD</name>